<feature type="compositionally biased region" description="Polar residues" evidence="1">
    <location>
        <begin position="21"/>
        <end position="35"/>
    </location>
</feature>
<dbReference type="AlphaFoldDB" id="A0A0E9X1D5"/>
<reference evidence="2" key="1">
    <citation type="submission" date="2014-11" db="EMBL/GenBank/DDBJ databases">
        <authorList>
            <person name="Amaro Gonzalez C."/>
        </authorList>
    </citation>
    <scope>NUCLEOTIDE SEQUENCE</scope>
</reference>
<dbReference type="EMBL" id="GBXM01012193">
    <property type="protein sequence ID" value="JAH96384.1"/>
    <property type="molecule type" value="Transcribed_RNA"/>
</dbReference>
<sequence length="46" mass="5093">MPWWKGVLGNSSLTPGEIPSHTWSNPHSNLENSTLPPGEITFKSFI</sequence>
<evidence type="ECO:0000256" key="1">
    <source>
        <dbReference type="SAM" id="MobiDB-lite"/>
    </source>
</evidence>
<proteinExistence type="predicted"/>
<name>A0A0E9X1D5_ANGAN</name>
<protein>
    <submittedName>
        <fullName evidence="2">Uncharacterized protein</fullName>
    </submittedName>
</protein>
<evidence type="ECO:0000313" key="2">
    <source>
        <dbReference type="EMBL" id="JAH96384.1"/>
    </source>
</evidence>
<feature type="region of interest" description="Disordered" evidence="1">
    <location>
        <begin position="1"/>
        <end position="35"/>
    </location>
</feature>
<accession>A0A0E9X1D5</accession>
<reference evidence="2" key="2">
    <citation type="journal article" date="2015" name="Fish Shellfish Immunol.">
        <title>Early steps in the European eel (Anguilla anguilla)-Vibrio vulnificus interaction in the gills: Role of the RtxA13 toxin.</title>
        <authorList>
            <person name="Callol A."/>
            <person name="Pajuelo D."/>
            <person name="Ebbesson L."/>
            <person name="Teles M."/>
            <person name="MacKenzie S."/>
            <person name="Amaro C."/>
        </authorList>
    </citation>
    <scope>NUCLEOTIDE SEQUENCE</scope>
</reference>
<organism evidence="2">
    <name type="scientific">Anguilla anguilla</name>
    <name type="common">European freshwater eel</name>
    <name type="synonym">Muraena anguilla</name>
    <dbReference type="NCBI Taxonomy" id="7936"/>
    <lineage>
        <taxon>Eukaryota</taxon>
        <taxon>Metazoa</taxon>
        <taxon>Chordata</taxon>
        <taxon>Craniata</taxon>
        <taxon>Vertebrata</taxon>
        <taxon>Euteleostomi</taxon>
        <taxon>Actinopterygii</taxon>
        <taxon>Neopterygii</taxon>
        <taxon>Teleostei</taxon>
        <taxon>Anguilliformes</taxon>
        <taxon>Anguillidae</taxon>
        <taxon>Anguilla</taxon>
    </lineage>
</organism>